<gene>
    <name evidence="2" type="ORF">PGTG_01678</name>
</gene>
<feature type="signal peptide" evidence="1">
    <location>
        <begin position="1"/>
        <end position="23"/>
    </location>
</feature>
<dbReference type="KEGG" id="pgr:PGTG_01678"/>
<proteinExistence type="predicted"/>
<dbReference type="VEuPathDB" id="FungiDB:PGTG_01678"/>
<dbReference type="AlphaFoldDB" id="E3JSR0"/>
<evidence type="ECO:0000313" key="3">
    <source>
        <dbReference type="Proteomes" id="UP000008783"/>
    </source>
</evidence>
<dbReference type="EMBL" id="DS178263">
    <property type="protein sequence ID" value="EFP75085.2"/>
    <property type="molecule type" value="Genomic_DNA"/>
</dbReference>
<dbReference type="HOGENOM" id="CLU_2360747_0_0_1"/>
<dbReference type="InParanoid" id="E3JSR0"/>
<protein>
    <submittedName>
        <fullName evidence="2">Uncharacterized protein</fullName>
    </submittedName>
</protein>
<reference evidence="3" key="2">
    <citation type="journal article" date="2011" name="Proc. Natl. Acad. Sci. U.S.A.">
        <title>Obligate biotrophy features unraveled by the genomic analysis of rust fungi.</title>
        <authorList>
            <person name="Duplessis S."/>
            <person name="Cuomo C.A."/>
            <person name="Lin Y.-C."/>
            <person name="Aerts A."/>
            <person name="Tisserant E."/>
            <person name="Veneault-Fourrey C."/>
            <person name="Joly D.L."/>
            <person name="Hacquard S."/>
            <person name="Amselem J."/>
            <person name="Cantarel B.L."/>
            <person name="Chiu R."/>
            <person name="Coutinho P.M."/>
            <person name="Feau N."/>
            <person name="Field M."/>
            <person name="Frey P."/>
            <person name="Gelhaye E."/>
            <person name="Goldberg J."/>
            <person name="Grabherr M.G."/>
            <person name="Kodira C.D."/>
            <person name="Kohler A."/>
            <person name="Kuees U."/>
            <person name="Lindquist E.A."/>
            <person name="Lucas S.M."/>
            <person name="Mago R."/>
            <person name="Mauceli E."/>
            <person name="Morin E."/>
            <person name="Murat C."/>
            <person name="Pangilinan J.L."/>
            <person name="Park R."/>
            <person name="Pearson M."/>
            <person name="Quesneville H."/>
            <person name="Rouhier N."/>
            <person name="Sakthikumar S."/>
            <person name="Salamov A.A."/>
            <person name="Schmutz J."/>
            <person name="Selles B."/>
            <person name="Shapiro H."/>
            <person name="Tanguay P."/>
            <person name="Tuskan G.A."/>
            <person name="Henrissat B."/>
            <person name="Van de Peer Y."/>
            <person name="Rouze P."/>
            <person name="Ellis J.G."/>
            <person name="Dodds P.N."/>
            <person name="Schein J.E."/>
            <person name="Zhong S."/>
            <person name="Hamelin R.C."/>
            <person name="Grigoriev I.V."/>
            <person name="Szabo L.J."/>
            <person name="Martin F."/>
        </authorList>
    </citation>
    <scope>NUCLEOTIDE SEQUENCE [LARGE SCALE GENOMIC DNA]</scope>
    <source>
        <strain evidence="3">CRL 75-36-700-3 / race SCCL</strain>
    </source>
</reference>
<reference key="1">
    <citation type="submission" date="2007-01" db="EMBL/GenBank/DDBJ databases">
        <title>The Genome Sequence of Puccinia graminis f. sp. tritici Strain CRL 75-36-700-3.</title>
        <authorList>
            <consortium name="The Broad Institute Genome Sequencing Platform"/>
            <person name="Birren B."/>
            <person name="Lander E."/>
            <person name="Galagan J."/>
            <person name="Nusbaum C."/>
            <person name="Devon K."/>
            <person name="Cuomo C."/>
            <person name="Jaffe D."/>
            <person name="Butler J."/>
            <person name="Alvarez P."/>
            <person name="Gnerre S."/>
            <person name="Grabherr M."/>
            <person name="Mauceli E."/>
            <person name="Brockman W."/>
            <person name="Young S."/>
            <person name="LaButti K."/>
            <person name="Sykes S."/>
            <person name="DeCaprio D."/>
            <person name="Crawford M."/>
            <person name="Koehrsen M."/>
            <person name="Engels R."/>
            <person name="Montgomery P."/>
            <person name="Pearson M."/>
            <person name="Howarth C."/>
            <person name="Larson L."/>
            <person name="White J."/>
            <person name="Zeng Q."/>
            <person name="Kodira C."/>
            <person name="Yandava C."/>
            <person name="Alvarado L."/>
            <person name="O'Leary S."/>
            <person name="Szabo L."/>
            <person name="Dean R."/>
            <person name="Schein J."/>
        </authorList>
    </citation>
    <scope>NUCLEOTIDE SEQUENCE</scope>
    <source>
        <strain>CRL 75-36-700-3</strain>
    </source>
</reference>
<name>E3JSR0_PUCGT</name>
<organism evidence="2 3">
    <name type="scientific">Puccinia graminis f. sp. tritici (strain CRL 75-36-700-3 / race SCCL)</name>
    <name type="common">Black stem rust fungus</name>
    <dbReference type="NCBI Taxonomy" id="418459"/>
    <lineage>
        <taxon>Eukaryota</taxon>
        <taxon>Fungi</taxon>
        <taxon>Dikarya</taxon>
        <taxon>Basidiomycota</taxon>
        <taxon>Pucciniomycotina</taxon>
        <taxon>Pucciniomycetes</taxon>
        <taxon>Pucciniales</taxon>
        <taxon>Pucciniaceae</taxon>
        <taxon>Puccinia</taxon>
    </lineage>
</organism>
<evidence type="ECO:0000256" key="1">
    <source>
        <dbReference type="SAM" id="SignalP"/>
    </source>
</evidence>
<feature type="chain" id="PRO_5003172095" evidence="1">
    <location>
        <begin position="24"/>
        <end position="101"/>
    </location>
</feature>
<evidence type="ECO:0000313" key="2">
    <source>
        <dbReference type="EMBL" id="EFP75085.2"/>
    </source>
</evidence>
<sequence length="101" mass="11008">MNLSTSAILGLLVMVAATGLVDAEGKFFCSKDRPEAFCTTPHQNGNGEEYDMKHLNSQPGQANVCGQFTQNRCCNQGTWDKAQSRGNILQRATISHECTTL</sequence>
<dbReference type="Proteomes" id="UP000008783">
    <property type="component" value="Unassembled WGS sequence"/>
</dbReference>
<dbReference type="GeneID" id="10547447"/>
<dbReference type="OrthoDB" id="10271264at2759"/>
<keyword evidence="3" id="KW-1185">Reference proteome</keyword>
<keyword evidence="1" id="KW-0732">Signal</keyword>
<dbReference type="RefSeq" id="XP_003319504.2">
    <property type="nucleotide sequence ID" value="XM_003319456.2"/>
</dbReference>
<accession>E3JSR0</accession>